<dbReference type="Pfam" id="PF14815">
    <property type="entry name" value="NUDIX_4"/>
    <property type="match status" value="1"/>
</dbReference>
<proteinExistence type="inferred from homology"/>
<name>A0A5M6IYW5_9PROT</name>
<accession>A0A5M6IYW5</accession>
<evidence type="ECO:0000256" key="10">
    <source>
        <dbReference type="ARBA" id="ARBA00023004"/>
    </source>
</evidence>
<evidence type="ECO:0000256" key="13">
    <source>
        <dbReference type="ARBA" id="ARBA00023295"/>
    </source>
</evidence>
<keyword evidence="6" id="KW-0004">4Fe-4S</keyword>
<comment type="catalytic activity">
    <reaction evidence="1 14">
        <text>Hydrolyzes free adenine bases from 7,8-dihydro-8-oxoguanine:adenine mismatched double-stranded DNA, leaving an apurinic site.</text>
        <dbReference type="EC" id="3.2.2.31"/>
    </reaction>
</comment>
<dbReference type="EMBL" id="VWPK01000008">
    <property type="protein sequence ID" value="KAA5613017.1"/>
    <property type="molecule type" value="Genomic_DNA"/>
</dbReference>
<dbReference type="InterPro" id="IPR004036">
    <property type="entry name" value="Endonuclease-III-like_CS2"/>
</dbReference>
<dbReference type="OrthoDB" id="9802365at2"/>
<dbReference type="PANTHER" id="PTHR42944:SF1">
    <property type="entry name" value="ADENINE DNA GLYCOSYLASE"/>
    <property type="match status" value="1"/>
</dbReference>
<comment type="similarity">
    <text evidence="3 14">Belongs to the Nth/MutY family.</text>
</comment>
<evidence type="ECO:0000256" key="12">
    <source>
        <dbReference type="ARBA" id="ARBA00023204"/>
    </source>
</evidence>
<feature type="domain" description="HhH-GPD" evidence="15">
    <location>
        <begin position="39"/>
        <end position="190"/>
    </location>
</feature>
<dbReference type="AlphaFoldDB" id="A0A5M6IYW5"/>
<dbReference type="InterPro" id="IPR015797">
    <property type="entry name" value="NUDIX_hydrolase-like_dom_sf"/>
</dbReference>
<dbReference type="PANTHER" id="PTHR42944">
    <property type="entry name" value="ADENINE DNA GLYCOSYLASE"/>
    <property type="match status" value="1"/>
</dbReference>
<keyword evidence="13 14" id="KW-0326">Glycosidase</keyword>
<dbReference type="InterPro" id="IPR044298">
    <property type="entry name" value="MIG/MutY"/>
</dbReference>
<evidence type="ECO:0000256" key="7">
    <source>
        <dbReference type="ARBA" id="ARBA00022723"/>
    </source>
</evidence>
<dbReference type="InterPro" id="IPR011257">
    <property type="entry name" value="DNA_glycosylase"/>
</dbReference>
<keyword evidence="10 14" id="KW-0408">Iron</keyword>
<comment type="function">
    <text evidence="2">Adenine glycosylase active on G-A mispairs. MutY also corrects error-prone DNA synthesis past GO lesions which are due to the oxidatively damaged form of guanine: 7,8-dihydro-8-oxoguanine (8-oxo-dGTP).</text>
</comment>
<evidence type="ECO:0000313" key="16">
    <source>
        <dbReference type="EMBL" id="KAA5613017.1"/>
    </source>
</evidence>
<comment type="caution">
    <text evidence="16">The sequence shown here is derived from an EMBL/GenBank/DDBJ whole genome shotgun (WGS) entry which is preliminary data.</text>
</comment>
<evidence type="ECO:0000256" key="5">
    <source>
        <dbReference type="ARBA" id="ARBA00022023"/>
    </source>
</evidence>
<dbReference type="InterPro" id="IPR029119">
    <property type="entry name" value="MutY_C"/>
</dbReference>
<dbReference type="PROSITE" id="PS01155">
    <property type="entry name" value="ENDONUCLEASE_III_2"/>
    <property type="match status" value="1"/>
</dbReference>
<dbReference type="InterPro" id="IPR000445">
    <property type="entry name" value="HhH_motif"/>
</dbReference>
<dbReference type="Gene3D" id="1.10.1670.10">
    <property type="entry name" value="Helix-hairpin-Helix base-excision DNA repair enzymes (C-terminal)"/>
    <property type="match status" value="1"/>
</dbReference>
<evidence type="ECO:0000256" key="1">
    <source>
        <dbReference type="ARBA" id="ARBA00000843"/>
    </source>
</evidence>
<gene>
    <name evidence="16" type="ORF">F1189_06540</name>
</gene>
<dbReference type="GO" id="GO:0032357">
    <property type="term" value="F:oxidized purine DNA binding"/>
    <property type="evidence" value="ECO:0007669"/>
    <property type="project" value="TreeGrafter"/>
</dbReference>
<dbReference type="Pfam" id="PF00730">
    <property type="entry name" value="HhH-GPD"/>
    <property type="match status" value="1"/>
</dbReference>
<keyword evidence="8 14" id="KW-0227">DNA damage</keyword>
<dbReference type="Pfam" id="PF00633">
    <property type="entry name" value="HHH"/>
    <property type="match status" value="1"/>
</dbReference>
<evidence type="ECO:0000256" key="14">
    <source>
        <dbReference type="RuleBase" id="RU365096"/>
    </source>
</evidence>
<keyword evidence="11" id="KW-0411">Iron-sulfur</keyword>
<evidence type="ECO:0000256" key="11">
    <source>
        <dbReference type="ARBA" id="ARBA00023014"/>
    </source>
</evidence>
<dbReference type="CDD" id="cd03431">
    <property type="entry name" value="NUDIX_DNA_Glycosylase_C-MutY"/>
    <property type="match status" value="1"/>
</dbReference>
<protein>
    <recommendedName>
        <fullName evidence="5 14">Adenine DNA glycosylase</fullName>
        <ecNumber evidence="4 14">3.2.2.31</ecNumber>
    </recommendedName>
</protein>
<dbReference type="GO" id="GO:0035485">
    <property type="term" value="F:adenine/guanine mispair binding"/>
    <property type="evidence" value="ECO:0007669"/>
    <property type="project" value="TreeGrafter"/>
</dbReference>
<evidence type="ECO:0000256" key="3">
    <source>
        <dbReference type="ARBA" id="ARBA00008343"/>
    </source>
</evidence>
<dbReference type="Proteomes" id="UP000325255">
    <property type="component" value="Unassembled WGS sequence"/>
</dbReference>
<dbReference type="SUPFAM" id="SSF48150">
    <property type="entry name" value="DNA-glycosylase"/>
    <property type="match status" value="1"/>
</dbReference>
<dbReference type="Gene3D" id="1.10.340.30">
    <property type="entry name" value="Hypothetical protein, domain 2"/>
    <property type="match status" value="1"/>
</dbReference>
<keyword evidence="7" id="KW-0479">Metal-binding</keyword>
<dbReference type="SMART" id="SM00478">
    <property type="entry name" value="ENDO3c"/>
    <property type="match status" value="1"/>
</dbReference>
<dbReference type="Gene3D" id="3.90.79.10">
    <property type="entry name" value="Nucleoside Triphosphate Pyrophosphohydrolase"/>
    <property type="match status" value="1"/>
</dbReference>
<dbReference type="CDD" id="cd00056">
    <property type="entry name" value="ENDO3c"/>
    <property type="match status" value="1"/>
</dbReference>
<dbReference type="GO" id="GO:0046872">
    <property type="term" value="F:metal ion binding"/>
    <property type="evidence" value="ECO:0007669"/>
    <property type="project" value="UniProtKB-UniRule"/>
</dbReference>
<sequence length="348" mass="37426">MIPAAALLAWYDRHRRRLPWRSLPGERPDPYRVWLSEIMLQQTTVVAVVPYYETFLARFPTVAALAAAPEEEVMRAWAGLGYYARARNLHACAKVVAARGDFPRDVDALRALPGIGPYTAAAVAAIAFDVPAVPVDGNVERVVARLFAITDPLPGSKPAIAAGAARLGTDPDAQARPSDFAQALFDLGATICTPTTPACALCPWRAGCAGQRAGIAAELPRKAPKAARPLRHGAHFWLTDGTRVLLRRRPPRGLLGGMAELPGTPWRAETWAAAEALAHAPMTASWRPAGEVRHGFTHFELRIALFAARVDHIQAEGFLHPLAEIDAAGLPSVMRKCAAAVHPGKGKR</sequence>
<dbReference type="InterPro" id="IPR003265">
    <property type="entry name" value="HhH-GPD_domain"/>
</dbReference>
<keyword evidence="17" id="KW-1185">Reference proteome</keyword>
<evidence type="ECO:0000256" key="4">
    <source>
        <dbReference type="ARBA" id="ARBA00012045"/>
    </source>
</evidence>
<keyword evidence="9" id="KW-0378">Hydrolase</keyword>
<dbReference type="SUPFAM" id="SSF55811">
    <property type="entry name" value="Nudix"/>
    <property type="match status" value="1"/>
</dbReference>
<evidence type="ECO:0000256" key="9">
    <source>
        <dbReference type="ARBA" id="ARBA00022801"/>
    </source>
</evidence>
<evidence type="ECO:0000259" key="15">
    <source>
        <dbReference type="SMART" id="SM00478"/>
    </source>
</evidence>
<comment type="cofactor">
    <cofactor evidence="14">
        <name>[4Fe-4S] cluster</name>
        <dbReference type="ChEBI" id="CHEBI:49883"/>
    </cofactor>
    <text evidence="14">Binds 1 [4Fe-4S] cluster.</text>
</comment>
<organism evidence="16 17">
    <name type="scientific">Rhodovastum atsumiense</name>
    <dbReference type="NCBI Taxonomy" id="504468"/>
    <lineage>
        <taxon>Bacteria</taxon>
        <taxon>Pseudomonadati</taxon>
        <taxon>Pseudomonadota</taxon>
        <taxon>Alphaproteobacteria</taxon>
        <taxon>Acetobacterales</taxon>
        <taxon>Acetobacteraceae</taxon>
        <taxon>Rhodovastum</taxon>
    </lineage>
</organism>
<dbReference type="GO" id="GO:0051539">
    <property type="term" value="F:4 iron, 4 sulfur cluster binding"/>
    <property type="evidence" value="ECO:0007669"/>
    <property type="project" value="UniProtKB-UniRule"/>
</dbReference>
<evidence type="ECO:0000256" key="2">
    <source>
        <dbReference type="ARBA" id="ARBA00002933"/>
    </source>
</evidence>
<evidence type="ECO:0000313" key="17">
    <source>
        <dbReference type="Proteomes" id="UP000325255"/>
    </source>
</evidence>
<evidence type="ECO:0000256" key="8">
    <source>
        <dbReference type="ARBA" id="ARBA00022763"/>
    </source>
</evidence>
<reference evidence="16 17" key="1">
    <citation type="submission" date="2019-09" db="EMBL/GenBank/DDBJ databases">
        <title>Genome sequence of Rhodovastum atsumiense, a diverse member of the Acetobacteraceae family of non-sulfur purple photosynthetic bacteria.</title>
        <authorList>
            <person name="Meyer T."/>
            <person name="Kyndt J."/>
        </authorList>
    </citation>
    <scope>NUCLEOTIDE SEQUENCE [LARGE SCALE GENOMIC DNA]</scope>
    <source>
        <strain evidence="16 17">DSM 21279</strain>
    </source>
</reference>
<dbReference type="FunFam" id="1.10.340.30:FF:000002">
    <property type="entry name" value="Adenine DNA glycosylase"/>
    <property type="match status" value="1"/>
</dbReference>
<keyword evidence="12" id="KW-0234">DNA repair</keyword>
<dbReference type="EC" id="3.2.2.31" evidence="4 14"/>
<dbReference type="GO" id="GO:0034039">
    <property type="term" value="F:8-oxo-7,8-dihydroguanine DNA N-glycosylase activity"/>
    <property type="evidence" value="ECO:0007669"/>
    <property type="project" value="TreeGrafter"/>
</dbReference>
<dbReference type="GO" id="GO:0000701">
    <property type="term" value="F:purine-specific mismatch base pair DNA N-glycosylase activity"/>
    <property type="evidence" value="ECO:0007669"/>
    <property type="project" value="UniProtKB-EC"/>
</dbReference>
<dbReference type="InterPro" id="IPR023170">
    <property type="entry name" value="HhH_base_excis_C"/>
</dbReference>
<dbReference type="GO" id="GO:0006298">
    <property type="term" value="P:mismatch repair"/>
    <property type="evidence" value="ECO:0007669"/>
    <property type="project" value="TreeGrafter"/>
</dbReference>
<dbReference type="GO" id="GO:0006284">
    <property type="term" value="P:base-excision repair"/>
    <property type="evidence" value="ECO:0007669"/>
    <property type="project" value="UniProtKB-UniRule"/>
</dbReference>
<evidence type="ECO:0000256" key="6">
    <source>
        <dbReference type="ARBA" id="ARBA00022485"/>
    </source>
</evidence>